<keyword evidence="1" id="KW-0808">Transferase</keyword>
<sequence length="76" mass="9084">MDLVDCHVYNKPDHINAAKEQIKRKPHKFPQIQILKDLDPKSDIETILKYIENLQYKDFKLTNYKHHPKINVKMVA</sequence>
<protein>
    <submittedName>
        <fullName evidence="3">Thymidylate synthase</fullName>
    </submittedName>
</protein>
<proteinExistence type="predicted"/>
<dbReference type="InterPro" id="IPR023451">
    <property type="entry name" value="Thymidate_synth/dCMP_Mease_dom"/>
</dbReference>
<name>A0A481Z1K1_9VIRU</name>
<dbReference type="Pfam" id="PF00303">
    <property type="entry name" value="Thymidylat_synt"/>
    <property type="match status" value="1"/>
</dbReference>
<accession>A0A481Z1K1</accession>
<reference evidence="3" key="1">
    <citation type="journal article" date="2019" name="MBio">
        <title>Virus Genomes from Deep Sea Sediments Expand the Ocean Megavirome and Support Independent Origins of Viral Gigantism.</title>
        <authorList>
            <person name="Backstrom D."/>
            <person name="Yutin N."/>
            <person name="Jorgensen S.L."/>
            <person name="Dharamshi J."/>
            <person name="Homa F."/>
            <person name="Zaremba-Niedwiedzka K."/>
            <person name="Spang A."/>
            <person name="Wolf Y.I."/>
            <person name="Koonin E.V."/>
            <person name="Ettema T.J."/>
        </authorList>
    </citation>
    <scope>NUCLEOTIDE SEQUENCE</scope>
</reference>
<evidence type="ECO:0000259" key="2">
    <source>
        <dbReference type="Pfam" id="PF00303"/>
    </source>
</evidence>
<dbReference type="Gene3D" id="3.30.572.10">
    <property type="entry name" value="Thymidylate synthase/dCMP hydroxymethylase domain"/>
    <property type="match status" value="1"/>
</dbReference>
<dbReference type="EMBL" id="MK500407">
    <property type="protein sequence ID" value="QBK89041.1"/>
    <property type="molecule type" value="Genomic_DNA"/>
</dbReference>
<dbReference type="InterPro" id="IPR036926">
    <property type="entry name" value="Thymidate_synth/dCMP_Mease_sf"/>
</dbReference>
<organism evidence="3">
    <name type="scientific">Mimivirus LCMiAC02</name>
    <dbReference type="NCBI Taxonomy" id="2506609"/>
    <lineage>
        <taxon>Viruses</taxon>
        <taxon>Varidnaviria</taxon>
        <taxon>Bamfordvirae</taxon>
        <taxon>Nucleocytoviricota</taxon>
        <taxon>Megaviricetes</taxon>
        <taxon>Imitervirales</taxon>
        <taxon>Mimiviridae</taxon>
        <taxon>Klosneuvirinae</taxon>
    </lineage>
</organism>
<feature type="domain" description="Thymidylate synthase/dCMP hydroxymethylase" evidence="2">
    <location>
        <begin position="3"/>
        <end position="75"/>
    </location>
</feature>
<dbReference type="SUPFAM" id="SSF55831">
    <property type="entry name" value="Thymidylate synthase/dCMP hydroxymethylase"/>
    <property type="match status" value="1"/>
</dbReference>
<gene>
    <name evidence="3" type="ORF">LCMiAC02_01340</name>
</gene>
<evidence type="ECO:0000313" key="3">
    <source>
        <dbReference type="EMBL" id="QBK89041.1"/>
    </source>
</evidence>
<evidence type="ECO:0000256" key="1">
    <source>
        <dbReference type="ARBA" id="ARBA00022679"/>
    </source>
</evidence>
<dbReference type="GO" id="GO:0016740">
    <property type="term" value="F:transferase activity"/>
    <property type="evidence" value="ECO:0007669"/>
    <property type="project" value="UniProtKB-KW"/>
</dbReference>